<dbReference type="SUPFAM" id="SSF49478">
    <property type="entry name" value="Cna protein B-type domain"/>
    <property type="match status" value="1"/>
</dbReference>
<dbReference type="SUPFAM" id="SSF103088">
    <property type="entry name" value="OmpA-like"/>
    <property type="match status" value="1"/>
</dbReference>
<protein>
    <submittedName>
        <fullName evidence="6">WD40 repeat protein</fullName>
    </submittedName>
</protein>
<comment type="subcellular location">
    <subcellularLocation>
        <location evidence="1">Cell outer membrane</location>
    </subcellularLocation>
</comment>
<dbReference type="Gene3D" id="2.60.40.1120">
    <property type="entry name" value="Carboxypeptidase-like, regulatory domain"/>
    <property type="match status" value="1"/>
</dbReference>
<keyword evidence="2 4" id="KW-0472">Membrane</keyword>
<evidence type="ECO:0000256" key="4">
    <source>
        <dbReference type="PROSITE-ProRule" id="PRU00473"/>
    </source>
</evidence>
<dbReference type="PANTHER" id="PTHR30329:SF21">
    <property type="entry name" value="LIPOPROTEIN YIAD-RELATED"/>
    <property type="match status" value="1"/>
</dbReference>
<dbReference type="Proteomes" id="UP000248198">
    <property type="component" value="Unassembled WGS sequence"/>
</dbReference>
<evidence type="ECO:0000256" key="3">
    <source>
        <dbReference type="ARBA" id="ARBA00023237"/>
    </source>
</evidence>
<dbReference type="Pfam" id="PF13620">
    <property type="entry name" value="CarboxypepD_reg"/>
    <property type="match status" value="1"/>
</dbReference>
<dbReference type="InterPro" id="IPR050330">
    <property type="entry name" value="Bact_OuterMem_StrucFunc"/>
</dbReference>
<dbReference type="CDD" id="cd07185">
    <property type="entry name" value="OmpA_C-like"/>
    <property type="match status" value="1"/>
</dbReference>
<evidence type="ECO:0000256" key="2">
    <source>
        <dbReference type="ARBA" id="ARBA00023136"/>
    </source>
</evidence>
<proteinExistence type="predicted"/>
<dbReference type="InterPro" id="IPR006664">
    <property type="entry name" value="OMP_bac"/>
</dbReference>
<dbReference type="Gene3D" id="1.25.40.10">
    <property type="entry name" value="Tetratricopeptide repeat domain"/>
    <property type="match status" value="1"/>
</dbReference>
<keyword evidence="7" id="KW-1185">Reference proteome</keyword>
<dbReference type="SUPFAM" id="SSF48452">
    <property type="entry name" value="TPR-like"/>
    <property type="match status" value="1"/>
</dbReference>
<gene>
    <name evidence="6" type="ORF">B0O44_10136</name>
</gene>
<dbReference type="SUPFAM" id="SSF82171">
    <property type="entry name" value="DPP6 N-terminal domain-like"/>
    <property type="match status" value="1"/>
</dbReference>
<dbReference type="Gene3D" id="3.30.1330.60">
    <property type="entry name" value="OmpA-like domain"/>
    <property type="match status" value="1"/>
</dbReference>
<name>A0A318UR48_9SPHI</name>
<comment type="caution">
    <text evidence="6">The sequence shown here is derived from an EMBL/GenBank/DDBJ whole genome shotgun (WGS) entry which is preliminary data.</text>
</comment>
<evidence type="ECO:0000313" key="7">
    <source>
        <dbReference type="Proteomes" id="UP000248198"/>
    </source>
</evidence>
<organism evidence="6 7">
    <name type="scientific">Pedobacter nutrimenti</name>
    <dbReference type="NCBI Taxonomy" id="1241337"/>
    <lineage>
        <taxon>Bacteria</taxon>
        <taxon>Pseudomonadati</taxon>
        <taxon>Bacteroidota</taxon>
        <taxon>Sphingobacteriia</taxon>
        <taxon>Sphingobacteriales</taxon>
        <taxon>Sphingobacteriaceae</taxon>
        <taxon>Pedobacter</taxon>
    </lineage>
</organism>
<evidence type="ECO:0000313" key="6">
    <source>
        <dbReference type="EMBL" id="PYF76565.1"/>
    </source>
</evidence>
<dbReference type="PANTHER" id="PTHR30329">
    <property type="entry name" value="STATOR ELEMENT OF FLAGELLAR MOTOR COMPLEX"/>
    <property type="match status" value="1"/>
</dbReference>
<dbReference type="PRINTS" id="PR01021">
    <property type="entry name" value="OMPADOMAIN"/>
</dbReference>
<dbReference type="InterPro" id="IPR011659">
    <property type="entry name" value="WD40"/>
</dbReference>
<dbReference type="Pfam" id="PF00691">
    <property type="entry name" value="OmpA"/>
    <property type="match status" value="1"/>
</dbReference>
<feature type="domain" description="OmpA-like" evidence="5">
    <location>
        <begin position="546"/>
        <end position="667"/>
    </location>
</feature>
<dbReference type="Pfam" id="PF07676">
    <property type="entry name" value="PD40"/>
    <property type="match status" value="3"/>
</dbReference>
<dbReference type="GO" id="GO:0009279">
    <property type="term" value="C:cell outer membrane"/>
    <property type="evidence" value="ECO:0007669"/>
    <property type="project" value="UniProtKB-SubCell"/>
</dbReference>
<dbReference type="PROSITE" id="PS51123">
    <property type="entry name" value="OMPA_2"/>
    <property type="match status" value="1"/>
</dbReference>
<reference evidence="6 7" key="1">
    <citation type="submission" date="2018-06" db="EMBL/GenBank/DDBJ databases">
        <title>Genomic Encyclopedia of Archaeal and Bacterial Type Strains, Phase II (KMG-II): from individual species to whole genera.</title>
        <authorList>
            <person name="Goeker M."/>
        </authorList>
    </citation>
    <scope>NUCLEOTIDE SEQUENCE [LARGE SCALE GENOMIC DNA]</scope>
    <source>
        <strain evidence="6 7">DSM 27372</strain>
    </source>
</reference>
<dbReference type="InterPro" id="IPR006665">
    <property type="entry name" value="OmpA-like"/>
</dbReference>
<keyword evidence="3" id="KW-0998">Cell outer membrane</keyword>
<evidence type="ECO:0000259" key="5">
    <source>
        <dbReference type="PROSITE" id="PS51123"/>
    </source>
</evidence>
<dbReference type="EMBL" id="QKLU01000001">
    <property type="protein sequence ID" value="PYF76565.1"/>
    <property type="molecule type" value="Genomic_DNA"/>
</dbReference>
<evidence type="ECO:0000256" key="1">
    <source>
        <dbReference type="ARBA" id="ARBA00004442"/>
    </source>
</evidence>
<accession>A0A318UR48</accession>
<dbReference type="InterPro" id="IPR011990">
    <property type="entry name" value="TPR-like_helical_dom_sf"/>
</dbReference>
<sequence length="667" mass="74167">MNNENESSLNVILLKAMKQLRSGLFILMVLLASVKVQAQYVLKEADAQYEVYNYAKAIDLYEQAYKKKASLHAAERLAESYRLSDNYKQAESWYAIASAMPGSKAENLLYYAKALQGNSKYSEARAQYEKYAALNPAVTADQKKVWLLSCDSAQYWMKNPVTLSVQNEKKLNSTSADWGAVPYKNGLVFTSDRPSSGKGIQAKSRPFLKFDGSKLPSIGSYGWTGNEYLRLYEQSSAADSVHIFPLKTETFYHIAAASFTADGQQMYFTLTRIPKKIEKVKGQPSTLNIEIYSSTKNADGSWGLPVPFRYNKINEWSVGDPFITPDGNTLYFVSSMPGGKGGTDLYSCSKNPDGTWSDAVNLDALNSPGNERSPFVSSDGTFYFSSDGRIGMGGLDVYKSVKSAAGFGTPLNLGYPLNSPQDDFFFRPGADGTGFFASNRPEGMGSDDIYSFVKQAEVFFKLEGTVYDRKTRAPLANAVVTLKKQDGNSLRVETAAGGQFKFNLEKASSYILTAEKTAYRSDQAELSTQNLVNTTVLHQDLFLEEIKINEPIKIENIYYDFDKWAIRPDAATELDKLVALMKSNETLWVELGSHTDSRGKDQYNLTLSQKRADAAVAYIVARGIHRNRITAKGYGESRPVNACTNGVKCTEAEYQLNRRTEFKIVKQ</sequence>
<dbReference type="AlphaFoldDB" id="A0A318UR48"/>
<dbReference type="InterPro" id="IPR036737">
    <property type="entry name" value="OmpA-like_sf"/>
</dbReference>